<keyword evidence="2" id="KW-1185">Reference proteome</keyword>
<accession>A0A0M9G7H6</accession>
<protein>
    <submittedName>
        <fullName evidence="1">Uncharacterized protein</fullName>
    </submittedName>
</protein>
<proteinExistence type="predicted"/>
<dbReference type="AlphaFoldDB" id="A0A0M9G7H6"/>
<dbReference type="GeneID" id="26902394"/>
<sequence length="150" mass="17384">MHFEFFFFHALRHTAPSFTFSFAFFFVLFSYAAYTWTHDQSTLVSPNYTAHSQRTAFTSFFFFFLARDQSTTGLLDTKPPPCCEPLVHLGDGVERVCLFRPSSPPYTALTVLIIKRSHRSNTTYNPIQRIFQLTSEIFPIQSSFCVFSLF</sequence>
<dbReference type="VEuPathDB" id="TriTrypDB:LpyrH10_03_2500"/>
<organism evidence="1 2">
    <name type="scientific">Leptomonas pyrrhocoris</name>
    <name type="common">Firebug parasite</name>
    <dbReference type="NCBI Taxonomy" id="157538"/>
    <lineage>
        <taxon>Eukaryota</taxon>
        <taxon>Discoba</taxon>
        <taxon>Euglenozoa</taxon>
        <taxon>Kinetoplastea</taxon>
        <taxon>Metakinetoplastina</taxon>
        <taxon>Trypanosomatida</taxon>
        <taxon>Trypanosomatidae</taxon>
        <taxon>Leishmaniinae</taxon>
        <taxon>Leptomonas</taxon>
    </lineage>
</organism>
<reference evidence="1 2" key="1">
    <citation type="submission" date="2015-07" db="EMBL/GenBank/DDBJ databases">
        <title>High-quality genome of monoxenous trypanosomatid Leptomonas pyrrhocoris.</title>
        <authorList>
            <person name="Flegontov P."/>
            <person name="Butenko A."/>
            <person name="Firsov S."/>
            <person name="Vlcek C."/>
            <person name="Logacheva M.D."/>
            <person name="Field M."/>
            <person name="Filatov D."/>
            <person name="Flegontova O."/>
            <person name="Gerasimov E."/>
            <person name="Jackson A.P."/>
            <person name="Kelly S."/>
            <person name="Opperdoes F."/>
            <person name="O'Reilly A."/>
            <person name="Votypka J."/>
            <person name="Yurchenko V."/>
            <person name="Lukes J."/>
        </authorList>
    </citation>
    <scope>NUCLEOTIDE SEQUENCE [LARGE SCALE GENOMIC DNA]</scope>
    <source>
        <strain evidence="1">H10</strain>
    </source>
</reference>
<evidence type="ECO:0000313" key="2">
    <source>
        <dbReference type="Proteomes" id="UP000037923"/>
    </source>
</evidence>
<comment type="caution">
    <text evidence="1">The sequence shown here is derived from an EMBL/GenBank/DDBJ whole genome shotgun (WGS) entry which is preliminary data.</text>
</comment>
<dbReference type="EMBL" id="LGTL01000003">
    <property type="protein sequence ID" value="KPA83946.1"/>
    <property type="molecule type" value="Genomic_DNA"/>
</dbReference>
<name>A0A0M9G7H6_LEPPY</name>
<dbReference type="Proteomes" id="UP000037923">
    <property type="component" value="Unassembled WGS sequence"/>
</dbReference>
<evidence type="ECO:0000313" key="1">
    <source>
        <dbReference type="EMBL" id="KPA83946.1"/>
    </source>
</evidence>
<dbReference type="RefSeq" id="XP_015662385.1">
    <property type="nucleotide sequence ID" value="XM_015798907.1"/>
</dbReference>
<gene>
    <name evidence="1" type="ORF">ABB37_02099</name>
</gene>